<feature type="transmembrane region" description="Helical" evidence="1">
    <location>
        <begin position="151"/>
        <end position="172"/>
    </location>
</feature>
<keyword evidence="1" id="KW-0812">Transmembrane</keyword>
<dbReference type="EMBL" id="OZ075133">
    <property type="protein sequence ID" value="CAL4988786.1"/>
    <property type="molecule type" value="Genomic_DNA"/>
</dbReference>
<feature type="domain" description="DUF4220" evidence="2">
    <location>
        <begin position="65"/>
        <end position="512"/>
    </location>
</feature>
<dbReference type="Pfam" id="PF04578">
    <property type="entry name" value="DUF594"/>
    <property type="match status" value="1"/>
</dbReference>
<dbReference type="InterPro" id="IPR007658">
    <property type="entry name" value="DUF594"/>
</dbReference>
<keyword evidence="4" id="KW-1185">Reference proteome</keyword>
<reference evidence="3" key="1">
    <citation type="submission" date="2024-10" db="EMBL/GenBank/DDBJ databases">
        <authorList>
            <person name="Ryan C."/>
        </authorList>
    </citation>
    <scope>NUCLEOTIDE SEQUENCE [LARGE SCALE GENOMIC DNA]</scope>
</reference>
<accession>A0ABC9AY80</accession>
<dbReference type="AlphaFoldDB" id="A0ABC9AY80"/>
<evidence type="ECO:0000256" key="1">
    <source>
        <dbReference type="SAM" id="Phobius"/>
    </source>
</evidence>
<keyword evidence="1" id="KW-0472">Membrane</keyword>
<evidence type="ECO:0000313" key="3">
    <source>
        <dbReference type="EMBL" id="CAL4988786.1"/>
    </source>
</evidence>
<feature type="transmembrane region" description="Helical" evidence="1">
    <location>
        <begin position="60"/>
        <end position="78"/>
    </location>
</feature>
<proteinExistence type="predicted"/>
<protein>
    <recommendedName>
        <fullName evidence="2">DUF4220 domain-containing protein</fullName>
    </recommendedName>
</protein>
<sequence>MLDGDEDSGDCNGTEWISFRKDMGGKLWQANALLLASDVMAGLILVIGARGHRHHPFIRFIFLGATTLFLPIISYVLSTTSEFDSCISSRDRKEGPYALHNSVPALIAQCDQGKHLILVVTWALLVQNVMTNISIVVAVDDREGRSVGPPIELAAQVAWTIYLGINHINIAIDYGSNVSISDADISVVYLLLVLPCALILAKLALKYYAAKEAQQSFSFGRNPRLVFGYVQQLPLNVGEHSPLPLLVMGEETRHVDKKPHGYVFEDDGDEPGTRLHKGIGLVTMDRVWQLDSNSMLDLPEPTTHRVKDLCLSYALFKLLRCRFARYELSENTSIFFWSQLLKADSEADRVFGVVADELSFLHDYYYTSLPISYSKRWLPIVGIVISLLSIGYCILLVVWMLVILIYFEGVDTQQLWCVARCHERTTPGHINFGSLYFDAVPLFLLSVFVVTGEAKDVTSYLCSNWTKVALACRLLSGDEPSLSMRKWSARLLRFRCKLMKHWDVEMGQCSVLTPLHRPPRTTLLAPVGRLLCLPDDKREVNAAVKVSIINALRNSRNGQLSNGTASLCRWSQGGGERLLWACNSKSASDVILIWQIATSILEVRYPDQHQAISTSDSNRTVATHLSRYCAYLVRSHPELLPDDDAWSNSLYEDVNKDARQALAAGSSSTPPDYQRLVHLLSAKSKHPVLKDGVKLAEQLVETISGEEIMAWQLLANFWSEMILYVTPSENLKGHKESVARGGELITLLWAMLSHAGFVSRTSDAARKAAAAADRPAGDAATSSAGGVV</sequence>
<dbReference type="Pfam" id="PF13968">
    <property type="entry name" value="DUF4220"/>
    <property type="match status" value="1"/>
</dbReference>
<dbReference type="Proteomes" id="UP001497457">
    <property type="component" value="Chromosome 23rd"/>
</dbReference>
<feature type="transmembrane region" description="Helical" evidence="1">
    <location>
        <begin position="377"/>
        <end position="407"/>
    </location>
</feature>
<dbReference type="PANTHER" id="PTHR31325">
    <property type="entry name" value="OS01G0798800 PROTEIN-RELATED"/>
    <property type="match status" value="1"/>
</dbReference>
<organism evidence="3 4">
    <name type="scientific">Urochloa decumbens</name>
    <dbReference type="NCBI Taxonomy" id="240449"/>
    <lineage>
        <taxon>Eukaryota</taxon>
        <taxon>Viridiplantae</taxon>
        <taxon>Streptophyta</taxon>
        <taxon>Embryophyta</taxon>
        <taxon>Tracheophyta</taxon>
        <taxon>Spermatophyta</taxon>
        <taxon>Magnoliopsida</taxon>
        <taxon>Liliopsida</taxon>
        <taxon>Poales</taxon>
        <taxon>Poaceae</taxon>
        <taxon>PACMAD clade</taxon>
        <taxon>Panicoideae</taxon>
        <taxon>Panicodae</taxon>
        <taxon>Paniceae</taxon>
        <taxon>Melinidinae</taxon>
        <taxon>Urochloa</taxon>
    </lineage>
</organism>
<gene>
    <name evidence="3" type="ORF">URODEC1_LOCUS59405</name>
</gene>
<feature type="transmembrane region" description="Helical" evidence="1">
    <location>
        <begin position="187"/>
        <end position="205"/>
    </location>
</feature>
<evidence type="ECO:0000313" key="4">
    <source>
        <dbReference type="Proteomes" id="UP001497457"/>
    </source>
</evidence>
<keyword evidence="1" id="KW-1133">Transmembrane helix</keyword>
<feature type="transmembrane region" description="Helical" evidence="1">
    <location>
        <begin position="116"/>
        <end position="139"/>
    </location>
</feature>
<feature type="transmembrane region" description="Helical" evidence="1">
    <location>
        <begin position="28"/>
        <end position="48"/>
    </location>
</feature>
<dbReference type="InterPro" id="IPR025315">
    <property type="entry name" value="DUF4220"/>
</dbReference>
<evidence type="ECO:0000259" key="2">
    <source>
        <dbReference type="Pfam" id="PF13968"/>
    </source>
</evidence>
<name>A0ABC9AY80_9POAL</name>